<proteinExistence type="predicted"/>
<dbReference type="Proteomes" id="UP000770717">
    <property type="component" value="Unassembled WGS sequence"/>
</dbReference>
<gene>
    <name evidence="2" type="ORF">GDO78_001345</name>
</gene>
<feature type="transmembrane region" description="Helical" evidence="1">
    <location>
        <begin position="64"/>
        <end position="84"/>
    </location>
</feature>
<evidence type="ECO:0000313" key="2">
    <source>
        <dbReference type="EMBL" id="KAG9493381.1"/>
    </source>
</evidence>
<keyword evidence="1" id="KW-0472">Membrane</keyword>
<dbReference type="AlphaFoldDB" id="A0A8J6FTT4"/>
<dbReference type="EMBL" id="WNTK01000001">
    <property type="protein sequence ID" value="KAG9493381.1"/>
    <property type="molecule type" value="Genomic_DNA"/>
</dbReference>
<reference evidence="2" key="1">
    <citation type="thesis" date="2020" institute="ProQuest LLC" country="789 East Eisenhower Parkway, Ann Arbor, MI, USA">
        <title>Comparative Genomics and Chromosome Evolution.</title>
        <authorList>
            <person name="Mudd A.B."/>
        </authorList>
    </citation>
    <scope>NUCLEOTIDE SEQUENCE</scope>
    <source>
        <strain evidence="2">HN-11 Male</strain>
        <tissue evidence="2">Kidney and liver</tissue>
    </source>
</reference>
<organism evidence="2 3">
    <name type="scientific">Eleutherodactylus coqui</name>
    <name type="common">Puerto Rican coqui</name>
    <dbReference type="NCBI Taxonomy" id="57060"/>
    <lineage>
        <taxon>Eukaryota</taxon>
        <taxon>Metazoa</taxon>
        <taxon>Chordata</taxon>
        <taxon>Craniata</taxon>
        <taxon>Vertebrata</taxon>
        <taxon>Euteleostomi</taxon>
        <taxon>Amphibia</taxon>
        <taxon>Batrachia</taxon>
        <taxon>Anura</taxon>
        <taxon>Neobatrachia</taxon>
        <taxon>Hyloidea</taxon>
        <taxon>Eleutherodactylidae</taxon>
        <taxon>Eleutherodactylinae</taxon>
        <taxon>Eleutherodactylus</taxon>
        <taxon>Eleutherodactylus</taxon>
    </lineage>
</organism>
<name>A0A8J6FTT4_ELECQ</name>
<protein>
    <submittedName>
        <fullName evidence="2">Uncharacterized protein</fullName>
    </submittedName>
</protein>
<accession>A0A8J6FTT4</accession>
<keyword evidence="1" id="KW-0812">Transmembrane</keyword>
<evidence type="ECO:0000256" key="1">
    <source>
        <dbReference type="SAM" id="Phobius"/>
    </source>
</evidence>
<keyword evidence="1" id="KW-1133">Transmembrane helix</keyword>
<evidence type="ECO:0000313" key="3">
    <source>
        <dbReference type="Proteomes" id="UP000770717"/>
    </source>
</evidence>
<comment type="caution">
    <text evidence="2">The sequence shown here is derived from an EMBL/GenBank/DDBJ whole genome shotgun (WGS) entry which is preliminary data.</text>
</comment>
<sequence>MAAEHPDWIQNIHGTNDHIVSRTSRATASFIVYIGSSQLASSTSHLVSPAQCNRLRSWFFGRHISSVGIFYTFYVSYLFVSAHYF</sequence>
<keyword evidence="3" id="KW-1185">Reference proteome</keyword>